<accession>F3CHK5</accession>
<evidence type="ECO:0000313" key="1">
    <source>
        <dbReference type="EMBL" id="EGH18747.1"/>
    </source>
</evidence>
<sequence length="52" mass="5494">SAAVEAAILDHGTKCLEVVEVEIDGHSNVSLLIRGAHQYIRLRGPAGKGEGR</sequence>
<evidence type="ECO:0000313" key="2">
    <source>
        <dbReference type="Proteomes" id="UP000005466"/>
    </source>
</evidence>
<feature type="non-terminal residue" evidence="1">
    <location>
        <position position="1"/>
    </location>
</feature>
<dbReference type="AlphaFoldDB" id="F3CHK5"/>
<dbReference type="Proteomes" id="UP000005466">
    <property type="component" value="Unassembled WGS sequence"/>
</dbReference>
<feature type="non-terminal residue" evidence="1">
    <location>
        <position position="52"/>
    </location>
</feature>
<gene>
    <name evidence="1" type="ORF">Pgy4_37891</name>
</gene>
<organism evidence="1 2">
    <name type="scientific">Pseudomonas savastanoi pv. glycinea str. race 4</name>
    <dbReference type="NCBI Taxonomy" id="875330"/>
    <lineage>
        <taxon>Bacteria</taxon>
        <taxon>Pseudomonadati</taxon>
        <taxon>Pseudomonadota</taxon>
        <taxon>Gammaproteobacteria</taxon>
        <taxon>Pseudomonadales</taxon>
        <taxon>Pseudomonadaceae</taxon>
        <taxon>Pseudomonas</taxon>
    </lineage>
</organism>
<proteinExistence type="predicted"/>
<comment type="caution">
    <text evidence="1">The sequence shown here is derived from an EMBL/GenBank/DDBJ whole genome shotgun (WGS) entry which is preliminary data.</text>
</comment>
<protein>
    <submittedName>
        <fullName evidence="1">Uncharacterized protein</fullName>
    </submittedName>
</protein>
<dbReference type="EMBL" id="ADWY01003113">
    <property type="protein sequence ID" value="EGH18747.1"/>
    <property type="molecule type" value="Genomic_DNA"/>
</dbReference>
<reference evidence="1 2" key="1">
    <citation type="journal article" date="2011" name="PLoS Pathog.">
        <title>Dynamic evolution of pathogenicity revealed by sequencing and comparative genomics of 19 Pseudomonas syringae isolates.</title>
        <authorList>
            <person name="Baltrus D.A."/>
            <person name="Nishimura M.T."/>
            <person name="Romanchuk A."/>
            <person name="Chang J.H."/>
            <person name="Mukhtar M.S."/>
            <person name="Cherkis K."/>
            <person name="Roach J."/>
            <person name="Grant S.R."/>
            <person name="Jones C.D."/>
            <person name="Dangl J.L."/>
        </authorList>
    </citation>
    <scope>NUCLEOTIDE SEQUENCE [LARGE SCALE GENOMIC DNA]</scope>
    <source>
        <strain evidence="2">race 4</strain>
    </source>
</reference>
<name>F3CHK5_PSESG</name>